<reference evidence="1 2" key="1">
    <citation type="submission" date="2019-10" db="EMBL/GenBank/DDBJ databases">
        <title>Pseudopuniceibacterium sp. HQ09 islated from Antarctica.</title>
        <authorList>
            <person name="Liao L."/>
            <person name="Su S."/>
            <person name="Chen B."/>
            <person name="Yu Y."/>
        </authorList>
    </citation>
    <scope>NUCLEOTIDE SEQUENCE [LARGE SCALE GENOMIC DNA]</scope>
    <source>
        <strain evidence="1 2">HQ09</strain>
    </source>
</reference>
<evidence type="ECO:0000313" key="1">
    <source>
        <dbReference type="EMBL" id="QOL81862.1"/>
    </source>
</evidence>
<dbReference type="InterPro" id="IPR029069">
    <property type="entry name" value="HotDog_dom_sf"/>
</dbReference>
<evidence type="ECO:0000313" key="2">
    <source>
        <dbReference type="Proteomes" id="UP000594118"/>
    </source>
</evidence>
<proteinExistence type="predicted"/>
<dbReference type="Pfam" id="PF13279">
    <property type="entry name" value="4HBT_2"/>
    <property type="match status" value="1"/>
</dbReference>
<dbReference type="Proteomes" id="UP000594118">
    <property type="component" value="Chromosome"/>
</dbReference>
<protein>
    <submittedName>
        <fullName evidence="1">Thioeseterase</fullName>
    </submittedName>
</protein>
<dbReference type="Gene3D" id="3.10.129.10">
    <property type="entry name" value="Hotdog Thioesterase"/>
    <property type="match status" value="1"/>
</dbReference>
<dbReference type="PANTHER" id="PTHR12475">
    <property type="match status" value="1"/>
</dbReference>
<name>A0A7L9WPJ8_9RHOB</name>
<dbReference type="RefSeq" id="WP_193079779.1">
    <property type="nucleotide sequence ID" value="NZ_CP045201.1"/>
</dbReference>
<dbReference type="CDD" id="cd00586">
    <property type="entry name" value="4HBT"/>
    <property type="match status" value="1"/>
</dbReference>
<sequence length="177" mass="20455">MYPYLRFALALLKVRKAPPLTIHDTHISHLRIWPGDIDPWMELNNGRTLTLYDLGRIPFAVRCGFTRVLRQKGWGLTVAGSVVRYRKRLTLFTKVEMQTRMLGWDDKFIYIEQSMWTEDGTCANHGVLRTGIIRNRKLVPTVEVIEALGGTDSVLSLPDWAREMFEAENARDWPPVN</sequence>
<accession>A0A7L9WPJ8</accession>
<keyword evidence="2" id="KW-1185">Reference proteome</keyword>
<dbReference type="InterPro" id="IPR051490">
    <property type="entry name" value="THEM6_lcsJ_thioesterase"/>
</dbReference>
<dbReference type="KEGG" id="pshq:F3W81_14145"/>
<dbReference type="SUPFAM" id="SSF54637">
    <property type="entry name" value="Thioesterase/thiol ester dehydrase-isomerase"/>
    <property type="match status" value="1"/>
</dbReference>
<dbReference type="EMBL" id="CP045201">
    <property type="protein sequence ID" value="QOL81862.1"/>
    <property type="molecule type" value="Genomic_DNA"/>
</dbReference>
<gene>
    <name evidence="1" type="ORF">F3W81_14145</name>
</gene>
<organism evidence="1 2">
    <name type="scientific">Pseudooceanicola spongiae</name>
    <dbReference type="NCBI Taxonomy" id="2613965"/>
    <lineage>
        <taxon>Bacteria</taxon>
        <taxon>Pseudomonadati</taxon>
        <taxon>Pseudomonadota</taxon>
        <taxon>Alphaproteobacteria</taxon>
        <taxon>Rhodobacterales</taxon>
        <taxon>Paracoccaceae</taxon>
        <taxon>Pseudooceanicola</taxon>
    </lineage>
</organism>
<dbReference type="AlphaFoldDB" id="A0A7L9WPJ8"/>
<dbReference type="PANTHER" id="PTHR12475:SF4">
    <property type="entry name" value="PROTEIN THEM6"/>
    <property type="match status" value="1"/>
</dbReference>